<evidence type="ECO:0000259" key="6">
    <source>
        <dbReference type="Pfam" id="PF00441"/>
    </source>
</evidence>
<evidence type="ECO:0000256" key="5">
    <source>
        <dbReference type="ARBA" id="ARBA00023002"/>
    </source>
</evidence>
<dbReference type="InterPro" id="IPR037069">
    <property type="entry name" value="AcylCoA_DH/ox_N_sf"/>
</dbReference>
<dbReference type="RefSeq" id="WP_183964828.1">
    <property type="nucleotide sequence ID" value="NZ_BAABBZ010000059.1"/>
</dbReference>
<dbReference type="SUPFAM" id="SSF47203">
    <property type="entry name" value="Acyl-CoA dehydrogenase C-terminal domain-like"/>
    <property type="match status" value="1"/>
</dbReference>
<dbReference type="Gene3D" id="1.20.140.10">
    <property type="entry name" value="Butyryl-CoA Dehydrogenase, subunit A, domain 3"/>
    <property type="match status" value="1"/>
</dbReference>
<dbReference type="EMBL" id="JACIEJ010000003">
    <property type="protein sequence ID" value="MBB3985365.1"/>
    <property type="molecule type" value="Genomic_DNA"/>
</dbReference>
<keyword evidence="5" id="KW-0560">Oxidoreductase</keyword>
<keyword evidence="3" id="KW-0285">Flavoprotein</keyword>
<keyword evidence="4" id="KW-0274">FAD</keyword>
<dbReference type="SUPFAM" id="SSF56645">
    <property type="entry name" value="Acyl-CoA dehydrogenase NM domain-like"/>
    <property type="match status" value="1"/>
</dbReference>
<dbReference type="InterPro" id="IPR036250">
    <property type="entry name" value="AcylCo_DH-like_C"/>
</dbReference>
<evidence type="ECO:0000256" key="3">
    <source>
        <dbReference type="ARBA" id="ARBA00022630"/>
    </source>
</evidence>
<dbReference type="Proteomes" id="UP000541426">
    <property type="component" value="Unassembled WGS sequence"/>
</dbReference>
<comment type="caution">
    <text evidence="7">The sequence shown here is derived from an EMBL/GenBank/DDBJ whole genome shotgun (WGS) entry which is preliminary data.</text>
</comment>
<dbReference type="Pfam" id="PF00441">
    <property type="entry name" value="Acyl-CoA_dh_1"/>
    <property type="match status" value="1"/>
</dbReference>
<comment type="similarity">
    <text evidence="2">Belongs to the acyl-CoA dehydrogenase family.</text>
</comment>
<protein>
    <submittedName>
        <fullName evidence="7">Alkylation response protein AidB-like acyl-CoA dehydrogenase</fullName>
    </submittedName>
</protein>
<name>A0A7W6DRH1_9RHOB</name>
<organism evidence="7 8">
    <name type="scientific">Sagittula marina</name>
    <dbReference type="NCBI Taxonomy" id="943940"/>
    <lineage>
        <taxon>Bacteria</taxon>
        <taxon>Pseudomonadati</taxon>
        <taxon>Pseudomonadota</taxon>
        <taxon>Alphaproteobacteria</taxon>
        <taxon>Rhodobacterales</taxon>
        <taxon>Roseobacteraceae</taxon>
        <taxon>Sagittula</taxon>
    </lineage>
</organism>
<sequence length="333" mass="34944">MDFDLDPKEFEDTARAVMEACAEAAPPARARLLAEAGLIGVAAPETIGGLGLPLDFAVPVVAAAGEGLLGFPLMEAMLVARALAEFDAAEAEAVITGETTVTIAWQGVAEDGVVGAAPMGETVDRVVIFRADGSAVLARIGATIAPRRGATLDIETPEARFVLTGQLDGIELSVDAVETLCSDAMVLRSAFVRGSAEKCLALAVEYAQDRSQFGKPLSANQVIRHRLSRDKLATETMRNALARALTEVPGGDVHLAREACWLATARAGIAVAESAIQVFGGMGFTWEVPLHRHLRQMRTQAQAGGVAEKTEALGQRLIGASTNAWYGEIANVV</sequence>
<dbReference type="GO" id="GO:0003995">
    <property type="term" value="F:acyl-CoA dehydrogenase activity"/>
    <property type="evidence" value="ECO:0007669"/>
    <property type="project" value="TreeGrafter"/>
</dbReference>
<feature type="domain" description="Acyl-CoA dehydrogenase/oxidase C-terminal" evidence="6">
    <location>
        <begin position="191"/>
        <end position="308"/>
    </location>
</feature>
<keyword evidence="8" id="KW-1185">Reference proteome</keyword>
<gene>
    <name evidence="7" type="ORF">GGQ68_001694</name>
</gene>
<evidence type="ECO:0000313" key="7">
    <source>
        <dbReference type="EMBL" id="MBB3985365.1"/>
    </source>
</evidence>
<evidence type="ECO:0000256" key="1">
    <source>
        <dbReference type="ARBA" id="ARBA00001974"/>
    </source>
</evidence>
<evidence type="ECO:0000256" key="4">
    <source>
        <dbReference type="ARBA" id="ARBA00022827"/>
    </source>
</evidence>
<reference evidence="7 8" key="1">
    <citation type="submission" date="2020-08" db="EMBL/GenBank/DDBJ databases">
        <title>Genomic Encyclopedia of Type Strains, Phase IV (KMG-IV): sequencing the most valuable type-strain genomes for metagenomic binning, comparative biology and taxonomic classification.</title>
        <authorList>
            <person name="Goeker M."/>
        </authorList>
    </citation>
    <scope>NUCLEOTIDE SEQUENCE [LARGE SCALE GENOMIC DNA]</scope>
    <source>
        <strain evidence="7 8">DSM 102235</strain>
    </source>
</reference>
<dbReference type="PANTHER" id="PTHR43884:SF20">
    <property type="entry name" value="ACYL-COA DEHYDROGENASE FADE28"/>
    <property type="match status" value="1"/>
</dbReference>
<comment type="cofactor">
    <cofactor evidence="1">
        <name>FAD</name>
        <dbReference type="ChEBI" id="CHEBI:57692"/>
    </cofactor>
</comment>
<evidence type="ECO:0000256" key="2">
    <source>
        <dbReference type="ARBA" id="ARBA00009347"/>
    </source>
</evidence>
<evidence type="ECO:0000313" key="8">
    <source>
        <dbReference type="Proteomes" id="UP000541426"/>
    </source>
</evidence>
<dbReference type="PANTHER" id="PTHR43884">
    <property type="entry name" value="ACYL-COA DEHYDROGENASE"/>
    <property type="match status" value="1"/>
</dbReference>
<dbReference type="Gene3D" id="1.10.540.10">
    <property type="entry name" value="Acyl-CoA dehydrogenase/oxidase, N-terminal domain"/>
    <property type="match status" value="1"/>
</dbReference>
<dbReference type="InterPro" id="IPR009100">
    <property type="entry name" value="AcylCoA_DH/oxidase_NM_dom_sf"/>
</dbReference>
<dbReference type="AlphaFoldDB" id="A0A7W6DRH1"/>
<dbReference type="GO" id="GO:0050660">
    <property type="term" value="F:flavin adenine dinucleotide binding"/>
    <property type="evidence" value="ECO:0007669"/>
    <property type="project" value="InterPro"/>
</dbReference>
<dbReference type="InterPro" id="IPR009075">
    <property type="entry name" value="AcylCo_DH/oxidase_C"/>
</dbReference>
<proteinExistence type="inferred from homology"/>
<accession>A0A7W6DRH1</accession>